<dbReference type="PANTHER" id="PTHR43736">
    <property type="entry name" value="ADP-RIBOSE PYROPHOSPHATASE"/>
    <property type="match status" value="1"/>
</dbReference>
<dbReference type="AlphaFoldDB" id="A0A6B2JWC9"/>
<dbReference type="Proteomes" id="UP000474757">
    <property type="component" value="Unassembled WGS sequence"/>
</dbReference>
<dbReference type="SUPFAM" id="SSF55811">
    <property type="entry name" value="Nudix"/>
    <property type="match status" value="1"/>
</dbReference>
<dbReference type="InterPro" id="IPR020476">
    <property type="entry name" value="Nudix_hydrolase"/>
</dbReference>
<gene>
    <name evidence="5" type="ORF">GZA08_01625</name>
</gene>
<dbReference type="Pfam" id="PF00293">
    <property type="entry name" value="NUDIX"/>
    <property type="match status" value="1"/>
</dbReference>
<evidence type="ECO:0000256" key="1">
    <source>
        <dbReference type="ARBA" id="ARBA00001946"/>
    </source>
</evidence>
<dbReference type="InterPro" id="IPR015797">
    <property type="entry name" value="NUDIX_hydrolase-like_dom_sf"/>
</dbReference>
<dbReference type="EMBL" id="JAAGAB010000001">
    <property type="protein sequence ID" value="NDU99671.1"/>
    <property type="molecule type" value="Genomic_DNA"/>
</dbReference>
<dbReference type="PROSITE" id="PS00893">
    <property type="entry name" value="NUDIX_BOX"/>
    <property type="match status" value="1"/>
</dbReference>
<accession>A0A6B2JWC9</accession>
<comment type="similarity">
    <text evidence="3">Belongs to the Nudix hydrolase family.</text>
</comment>
<evidence type="ECO:0000256" key="2">
    <source>
        <dbReference type="ARBA" id="ARBA00022801"/>
    </source>
</evidence>
<dbReference type="PANTHER" id="PTHR43736:SF1">
    <property type="entry name" value="DIHYDRONEOPTERIN TRIPHOSPHATE DIPHOSPHATASE"/>
    <property type="match status" value="1"/>
</dbReference>
<comment type="caution">
    <text evidence="5">The sequence shown here is derived from an EMBL/GenBank/DDBJ whole genome shotgun (WGS) entry which is preliminary data.</text>
</comment>
<evidence type="ECO:0000313" key="6">
    <source>
        <dbReference type="Proteomes" id="UP000474757"/>
    </source>
</evidence>
<evidence type="ECO:0000313" key="5">
    <source>
        <dbReference type="EMBL" id="NDU99671.1"/>
    </source>
</evidence>
<dbReference type="InterPro" id="IPR020084">
    <property type="entry name" value="NUDIX_hydrolase_CS"/>
</dbReference>
<comment type="cofactor">
    <cofactor evidence="1">
        <name>Mg(2+)</name>
        <dbReference type="ChEBI" id="CHEBI:18420"/>
    </cofactor>
</comment>
<name>A0A6B2JWC9_9RHOB</name>
<feature type="domain" description="Nudix hydrolase" evidence="4">
    <location>
        <begin position="3"/>
        <end position="132"/>
    </location>
</feature>
<sequence length="135" mass="14479">MERPIVAVLAVVLRGSDVLLVRRANPPDAGMWGFPGGKVEFGESLQDAAARELLEETGVSAEAGEVLTALDACDRVEGALRRHFVMVALRCDWRRGEPVSADDALEAAWVPLEGLAALDLSEDVERIAREAAATQ</sequence>
<dbReference type="InterPro" id="IPR000086">
    <property type="entry name" value="NUDIX_hydrolase_dom"/>
</dbReference>
<dbReference type="PRINTS" id="PR00502">
    <property type="entry name" value="NUDIXFAMILY"/>
</dbReference>
<dbReference type="RefSeq" id="WP_163889360.1">
    <property type="nucleotide sequence ID" value="NZ_JAAFYS010000001.1"/>
</dbReference>
<dbReference type="PROSITE" id="PS51462">
    <property type="entry name" value="NUDIX"/>
    <property type="match status" value="1"/>
</dbReference>
<evidence type="ECO:0000256" key="3">
    <source>
        <dbReference type="RuleBase" id="RU003476"/>
    </source>
</evidence>
<evidence type="ECO:0000259" key="4">
    <source>
        <dbReference type="PROSITE" id="PS51462"/>
    </source>
</evidence>
<dbReference type="GO" id="GO:0016787">
    <property type="term" value="F:hydrolase activity"/>
    <property type="evidence" value="ECO:0007669"/>
    <property type="project" value="UniProtKB-KW"/>
</dbReference>
<protein>
    <submittedName>
        <fullName evidence="5">NUDIX hydrolase</fullName>
    </submittedName>
</protein>
<keyword evidence="6" id="KW-1185">Reference proteome</keyword>
<organism evidence="5 6">
    <name type="scientific">Pseudoroseicyclus tamaricis</name>
    <dbReference type="NCBI Taxonomy" id="2705421"/>
    <lineage>
        <taxon>Bacteria</taxon>
        <taxon>Pseudomonadati</taxon>
        <taxon>Pseudomonadota</taxon>
        <taxon>Alphaproteobacteria</taxon>
        <taxon>Rhodobacterales</taxon>
        <taxon>Paracoccaceae</taxon>
        <taxon>Pseudoroseicyclus</taxon>
    </lineage>
</organism>
<dbReference type="CDD" id="cd04673">
    <property type="entry name" value="NUDIX_ADPRase"/>
    <property type="match status" value="1"/>
</dbReference>
<keyword evidence="2 3" id="KW-0378">Hydrolase</keyword>
<dbReference type="Gene3D" id="3.90.79.10">
    <property type="entry name" value="Nucleoside Triphosphate Pyrophosphohydrolase"/>
    <property type="match status" value="1"/>
</dbReference>
<proteinExistence type="inferred from homology"/>
<reference evidence="5 6" key="1">
    <citation type="submission" date="2020-02" db="EMBL/GenBank/DDBJ databases">
        <title>Pseudoroseicyclus tamarix, sp. nov., isolated from offshore sediment of a Tamarix chinensis forest.</title>
        <authorList>
            <person name="Gai Y."/>
        </authorList>
    </citation>
    <scope>NUCLEOTIDE SEQUENCE [LARGE SCALE GENOMIC DNA]</scope>
    <source>
        <strain evidence="5 6">CLL3-39</strain>
    </source>
</reference>